<gene>
    <name evidence="2" type="ORF">BN938_0369</name>
</gene>
<accession>A0A060RAR4</accession>
<dbReference type="OrthoDB" id="1017135at2"/>
<protein>
    <submittedName>
        <fullName evidence="2">Conjugative transposon protein TraL</fullName>
    </submittedName>
</protein>
<dbReference type="AlphaFoldDB" id="A0A060RAR4"/>
<evidence type="ECO:0000256" key="1">
    <source>
        <dbReference type="SAM" id="Phobius"/>
    </source>
</evidence>
<reference evidence="2 3" key="1">
    <citation type="journal article" date="2015" name="Genome Announc.">
        <title>Complete Genome Sequence of the Novel Leech Symbiont Mucinivorans hirudinis M3T.</title>
        <authorList>
            <person name="Nelson M.C."/>
            <person name="Bomar L."/>
            <person name="Graf J."/>
        </authorList>
    </citation>
    <scope>NUCLEOTIDE SEQUENCE [LARGE SCALE GENOMIC DNA]</scope>
    <source>
        <strain evidence="3">M3</strain>
    </source>
</reference>
<keyword evidence="1" id="KW-1133">Transmembrane helix</keyword>
<dbReference type="Proteomes" id="UP000027616">
    <property type="component" value="Chromosome I"/>
</dbReference>
<name>A0A060RAR4_9BACT</name>
<keyword evidence="1" id="KW-0472">Membrane</keyword>
<dbReference type="eggNOG" id="ENOG5033ZCN">
    <property type="taxonomic scope" value="Bacteria"/>
</dbReference>
<feature type="transmembrane region" description="Helical" evidence="1">
    <location>
        <begin position="30"/>
        <end position="53"/>
    </location>
</feature>
<evidence type="ECO:0000313" key="2">
    <source>
        <dbReference type="EMBL" id="CDN30474.1"/>
    </source>
</evidence>
<dbReference type="InterPro" id="IPR025050">
    <property type="entry name" value="TraL_transposon"/>
</dbReference>
<organism evidence="2 3">
    <name type="scientific">Mucinivorans hirudinis</name>
    <dbReference type="NCBI Taxonomy" id="1433126"/>
    <lineage>
        <taxon>Bacteria</taxon>
        <taxon>Pseudomonadati</taxon>
        <taxon>Bacteroidota</taxon>
        <taxon>Bacteroidia</taxon>
        <taxon>Bacteroidales</taxon>
        <taxon>Rikenellaceae</taxon>
        <taxon>Mucinivorans</taxon>
    </lineage>
</organism>
<dbReference type="KEGG" id="rbc:BN938_0369"/>
<dbReference type="Pfam" id="PF13150">
    <property type="entry name" value="TraL_transposon"/>
    <property type="match status" value="1"/>
</dbReference>
<dbReference type="STRING" id="1433126.BN938_0369"/>
<proteinExistence type="predicted"/>
<evidence type="ECO:0000313" key="3">
    <source>
        <dbReference type="Proteomes" id="UP000027616"/>
    </source>
</evidence>
<sequence length="92" mass="10832">MIRRIVIKIQDWTEDKLRHLCGRITPEKRLAVILVMFLVFGITSLYIFVSAIYQIGKNEGQRIEIEHIDGLKLQQKDSINQFNFNNNGREQD</sequence>
<keyword evidence="1" id="KW-0812">Transmembrane</keyword>
<keyword evidence="3" id="KW-1185">Reference proteome</keyword>
<dbReference type="HOGENOM" id="CLU_173883_0_0_10"/>
<dbReference type="EMBL" id="HG934468">
    <property type="protein sequence ID" value="CDN30474.1"/>
    <property type="molecule type" value="Genomic_DNA"/>
</dbReference>